<dbReference type="AlphaFoldDB" id="A0AA38PGZ2"/>
<comment type="subcellular location">
    <subcellularLocation>
        <location evidence="1">Cell membrane</location>
        <topology evidence="1">Multi-pass membrane protein</topology>
    </subcellularLocation>
</comment>
<dbReference type="PROSITE" id="PS50850">
    <property type="entry name" value="MFS"/>
    <property type="match status" value="1"/>
</dbReference>
<dbReference type="InterPro" id="IPR036259">
    <property type="entry name" value="MFS_trans_sf"/>
</dbReference>
<feature type="transmembrane region" description="Helical" evidence="9">
    <location>
        <begin position="179"/>
        <end position="200"/>
    </location>
</feature>
<evidence type="ECO:0000256" key="9">
    <source>
        <dbReference type="SAM" id="Phobius"/>
    </source>
</evidence>
<feature type="transmembrane region" description="Helical" evidence="9">
    <location>
        <begin position="416"/>
        <end position="439"/>
    </location>
</feature>
<feature type="transmembrane region" description="Helical" evidence="9">
    <location>
        <begin position="212"/>
        <end position="234"/>
    </location>
</feature>
<evidence type="ECO:0000256" key="2">
    <source>
        <dbReference type="ARBA" id="ARBA00022448"/>
    </source>
</evidence>
<proteinExistence type="inferred from homology"/>
<dbReference type="FunFam" id="1.20.1250.20:FF:000386">
    <property type="entry name" value="MFS general substrate transporter"/>
    <property type="match status" value="1"/>
</dbReference>
<comment type="similarity">
    <text evidence="7">Belongs to the major facilitator superfamily. Allantoate permease family.</text>
</comment>
<evidence type="ECO:0000256" key="1">
    <source>
        <dbReference type="ARBA" id="ARBA00004651"/>
    </source>
</evidence>
<evidence type="ECO:0000256" key="6">
    <source>
        <dbReference type="ARBA" id="ARBA00023136"/>
    </source>
</evidence>
<keyword evidence="6 9" id="KW-0472">Membrane</keyword>
<dbReference type="Gene3D" id="1.20.1250.20">
    <property type="entry name" value="MFS general substrate transporter like domains"/>
    <property type="match status" value="2"/>
</dbReference>
<protein>
    <submittedName>
        <fullName evidence="11">MFS general substrate transporter</fullName>
    </submittedName>
</protein>
<keyword evidence="4 9" id="KW-0812">Transmembrane</keyword>
<sequence>MSVSSKDQAEDQESTFSATTSRKRRSIRSYIWDTWDKSPEERRFLTKLDSCLLTYAFLSYLSKYLDQQNVTNAYVSGMQEDLHLVGNDLNYITTAWTCGYVIGQIPSNLLITRIKPSLWIPAMEVLWSVLTVLLSTSRNFTHLIVIRFFIGLAESTFYPAMQYVIGSWYQKDELGKRACIFHVASAVGPMFSGFLQTAAYDGLNDVHGLAGWKWLFIIDGIITIPIALLGFLIMPDLPHNTRPSKWLYTEKQLDLAKTRMERANRKPPSKFTKRKLLGFFTTWHIYTLVPLYILFNNAGGPATSMIFWFKSFNTPTRIVYTVGQINIYPLGQNVVQIVSTLLWAWWSDAIGLRWPPMILSGTWSMIVCILLAVTPLYTDIARRWALYYMTTITGGMSGLILAWANELTGDDSEKRSFVVASCNMWAYVMQAWLPIVLFPQVEQPRVFKGNIATACFNFGMMFFAFLTFLLQRRDDLRKEKISENTASTETAIRVASLPYPLQA</sequence>
<keyword evidence="5 9" id="KW-1133">Transmembrane helix</keyword>
<name>A0AA38PGZ2_9AGAR</name>
<feature type="transmembrane region" description="Helical" evidence="9">
    <location>
        <begin position="384"/>
        <end position="404"/>
    </location>
</feature>
<dbReference type="GO" id="GO:0022857">
    <property type="term" value="F:transmembrane transporter activity"/>
    <property type="evidence" value="ECO:0007669"/>
    <property type="project" value="InterPro"/>
</dbReference>
<evidence type="ECO:0000259" key="10">
    <source>
        <dbReference type="PROSITE" id="PS50850"/>
    </source>
</evidence>
<feature type="transmembrane region" description="Helical" evidence="9">
    <location>
        <begin position="276"/>
        <end position="295"/>
    </location>
</feature>
<dbReference type="InterPro" id="IPR011701">
    <property type="entry name" value="MFS"/>
</dbReference>
<feature type="transmembrane region" description="Helical" evidence="9">
    <location>
        <begin position="451"/>
        <end position="470"/>
    </location>
</feature>
<feature type="region of interest" description="Disordered" evidence="8">
    <location>
        <begin position="1"/>
        <end position="20"/>
    </location>
</feature>
<dbReference type="Pfam" id="PF07690">
    <property type="entry name" value="MFS_1"/>
    <property type="match status" value="1"/>
</dbReference>
<dbReference type="SUPFAM" id="SSF103473">
    <property type="entry name" value="MFS general substrate transporter"/>
    <property type="match status" value="1"/>
</dbReference>
<comment type="caution">
    <text evidence="11">The sequence shown here is derived from an EMBL/GenBank/DDBJ whole genome shotgun (WGS) entry which is preliminary data.</text>
</comment>
<dbReference type="InterPro" id="IPR020846">
    <property type="entry name" value="MFS_dom"/>
</dbReference>
<feature type="transmembrane region" description="Helical" evidence="9">
    <location>
        <begin position="117"/>
        <end position="134"/>
    </location>
</feature>
<dbReference type="GO" id="GO:0005886">
    <property type="term" value="C:plasma membrane"/>
    <property type="evidence" value="ECO:0007669"/>
    <property type="project" value="UniProtKB-SubCell"/>
</dbReference>
<keyword evidence="3" id="KW-1003">Cell membrane</keyword>
<reference evidence="11" key="1">
    <citation type="submission" date="2022-08" db="EMBL/GenBank/DDBJ databases">
        <authorList>
            <consortium name="DOE Joint Genome Institute"/>
            <person name="Min B."/>
            <person name="Riley R."/>
            <person name="Sierra-Patev S."/>
            <person name="Naranjo-Ortiz M."/>
            <person name="Looney B."/>
            <person name="Konkel Z."/>
            <person name="Slot J.C."/>
            <person name="Sakamoto Y."/>
            <person name="Steenwyk J.L."/>
            <person name="Rokas A."/>
            <person name="Carro J."/>
            <person name="Camarero S."/>
            <person name="Ferreira P."/>
            <person name="Molpeceres G."/>
            <person name="Ruiz-Duenas F.J."/>
            <person name="Serrano A."/>
            <person name="Henrissat B."/>
            <person name="Drula E."/>
            <person name="Hughes K.W."/>
            <person name="Mata J.L."/>
            <person name="Ishikawa N.K."/>
            <person name="Vargas-Isla R."/>
            <person name="Ushijima S."/>
            <person name="Smith C.A."/>
            <person name="Ahrendt S."/>
            <person name="Andreopoulos W."/>
            <person name="He G."/>
            <person name="Labutti K."/>
            <person name="Lipzen A."/>
            <person name="Ng V."/>
            <person name="Sandor L."/>
            <person name="Barry K."/>
            <person name="Martinez A.T."/>
            <person name="Xiao Y."/>
            <person name="Gibbons J.G."/>
            <person name="Terashima K."/>
            <person name="Hibbett D.S."/>
            <person name="Grigoriev I.V."/>
        </authorList>
    </citation>
    <scope>NUCLEOTIDE SEQUENCE</scope>
    <source>
        <strain evidence="11">TFB9207</strain>
    </source>
</reference>
<evidence type="ECO:0000256" key="7">
    <source>
        <dbReference type="ARBA" id="ARBA00037968"/>
    </source>
</evidence>
<evidence type="ECO:0000313" key="12">
    <source>
        <dbReference type="Proteomes" id="UP001163846"/>
    </source>
</evidence>
<organism evidence="11 12">
    <name type="scientific">Lentinula raphanica</name>
    <dbReference type="NCBI Taxonomy" id="153919"/>
    <lineage>
        <taxon>Eukaryota</taxon>
        <taxon>Fungi</taxon>
        <taxon>Dikarya</taxon>
        <taxon>Basidiomycota</taxon>
        <taxon>Agaricomycotina</taxon>
        <taxon>Agaricomycetes</taxon>
        <taxon>Agaricomycetidae</taxon>
        <taxon>Agaricales</taxon>
        <taxon>Marasmiineae</taxon>
        <taxon>Omphalotaceae</taxon>
        <taxon>Lentinula</taxon>
    </lineage>
</organism>
<evidence type="ECO:0000256" key="4">
    <source>
        <dbReference type="ARBA" id="ARBA00022692"/>
    </source>
</evidence>
<feature type="transmembrane region" description="Helical" evidence="9">
    <location>
        <begin position="358"/>
        <end position="378"/>
    </location>
</feature>
<dbReference type="PANTHER" id="PTHR43791">
    <property type="entry name" value="PERMEASE-RELATED"/>
    <property type="match status" value="1"/>
</dbReference>
<keyword evidence="2" id="KW-0813">Transport</keyword>
<evidence type="ECO:0000256" key="3">
    <source>
        <dbReference type="ARBA" id="ARBA00022475"/>
    </source>
</evidence>
<dbReference type="PANTHER" id="PTHR43791:SF39">
    <property type="entry name" value="TRANSPORTER LIZ1_SEO1, PUTATIVE (AFU_ORTHOLOGUE AFUA_3G00980)-RELATED"/>
    <property type="match status" value="1"/>
</dbReference>
<dbReference type="EMBL" id="MU805997">
    <property type="protein sequence ID" value="KAJ3842719.1"/>
    <property type="molecule type" value="Genomic_DNA"/>
</dbReference>
<feature type="transmembrane region" description="Helical" evidence="9">
    <location>
        <begin position="140"/>
        <end position="158"/>
    </location>
</feature>
<evidence type="ECO:0000256" key="8">
    <source>
        <dbReference type="SAM" id="MobiDB-lite"/>
    </source>
</evidence>
<feature type="domain" description="Major facilitator superfamily (MFS) profile" evidence="10">
    <location>
        <begin position="52"/>
        <end position="475"/>
    </location>
</feature>
<evidence type="ECO:0000256" key="5">
    <source>
        <dbReference type="ARBA" id="ARBA00022989"/>
    </source>
</evidence>
<keyword evidence="12" id="KW-1185">Reference proteome</keyword>
<dbReference type="FunFam" id="1.20.1250.20:FF:000065">
    <property type="entry name" value="Putative MFS pantothenate transporter"/>
    <property type="match status" value="1"/>
</dbReference>
<gene>
    <name evidence="11" type="ORF">F5878DRAFT_606970</name>
</gene>
<evidence type="ECO:0000313" key="11">
    <source>
        <dbReference type="EMBL" id="KAJ3842719.1"/>
    </source>
</evidence>
<dbReference type="Proteomes" id="UP001163846">
    <property type="component" value="Unassembled WGS sequence"/>
</dbReference>
<accession>A0AA38PGZ2</accession>